<sequence length="485" mass="54276">MSFSRPLSRASFSLSKKLTAKPLSTALPLARQIYPATITGAIRSLHASKSKSLKERLEELIPLKQEEIKQVKKEHGAKSLGNVTVDMVYGGMRGIKGLIWEGSVLDPEEGIEFRGLTIPDCRKRLPAADGGEEPLPEGLFWLLLTGEIPTKEQVDAISAEWAARSSIPSFVEDLIDRCPNTLHPMSQFSLAVTALQHDSSFAKAYQSGVNKSEYWQYAYEDAMDLISKLPAIAGRIYRNVYKDGKVPSIEMDKDYSYNLAKILGYSEDKDFVELLRLYLTIHSDHEGGNVSAHTMRLVGSALSDPYISFSACLNGLAGPLHGLANQEVVRWILKMRDEIGDAPSDETVKGYVWKTLKSGKVVPGYGHAVLRRTDPRYEAQREFALKRLPQDPLFKLVSQLYNIVPGVLLEHGKTRNPWPNVDAHSGVLLQHFGLVEQNYYTVLFGVSRALGVLSQLIWDRALGFPIERPKSYPTEMIRKMFNEQK</sequence>
<dbReference type="PRINTS" id="PR00143">
    <property type="entry name" value="CITRTSNTHASE"/>
</dbReference>
<dbReference type="InterPro" id="IPR016143">
    <property type="entry name" value="Citrate_synth-like_sm_a-sub"/>
</dbReference>
<dbReference type="FunFam" id="1.10.580.10:FF:000001">
    <property type="entry name" value="Citrate synthase"/>
    <property type="match status" value="1"/>
</dbReference>
<dbReference type="PANTHER" id="PTHR11739">
    <property type="entry name" value="CITRATE SYNTHASE"/>
    <property type="match status" value="1"/>
</dbReference>
<evidence type="ECO:0000313" key="6">
    <source>
        <dbReference type="Proteomes" id="UP000789375"/>
    </source>
</evidence>
<accession>A0A9N9BM14</accession>
<evidence type="ECO:0000256" key="1">
    <source>
        <dbReference type="ARBA" id="ARBA00010566"/>
    </source>
</evidence>
<dbReference type="GO" id="GO:0046912">
    <property type="term" value="F:acyltransferase activity, acyl groups converted into alkyl on transfer"/>
    <property type="evidence" value="ECO:0007669"/>
    <property type="project" value="InterPro"/>
</dbReference>
<gene>
    <name evidence="5" type="ORF">FMOSSE_LOCUS7434</name>
</gene>
<dbReference type="InterPro" id="IPR016142">
    <property type="entry name" value="Citrate_synth-like_lrg_a-sub"/>
</dbReference>
<dbReference type="Gene3D" id="1.10.580.10">
    <property type="entry name" value="Citrate Synthase, domain 1"/>
    <property type="match status" value="1"/>
</dbReference>
<dbReference type="PROSITE" id="PS00480">
    <property type="entry name" value="CITRATE_SYNTHASE"/>
    <property type="match status" value="1"/>
</dbReference>
<dbReference type="EMBL" id="CAJVPP010001733">
    <property type="protein sequence ID" value="CAG8570612.1"/>
    <property type="molecule type" value="Genomic_DNA"/>
</dbReference>
<reference evidence="5" key="1">
    <citation type="submission" date="2021-06" db="EMBL/GenBank/DDBJ databases">
        <authorList>
            <person name="Kallberg Y."/>
            <person name="Tangrot J."/>
            <person name="Rosling A."/>
        </authorList>
    </citation>
    <scope>NUCLEOTIDE SEQUENCE</scope>
    <source>
        <strain evidence="5">87-6 pot B 2015</strain>
    </source>
</reference>
<dbReference type="Pfam" id="PF00285">
    <property type="entry name" value="Citrate_synt"/>
    <property type="match status" value="1"/>
</dbReference>
<evidence type="ECO:0000256" key="4">
    <source>
        <dbReference type="RuleBase" id="RU000441"/>
    </source>
</evidence>
<feature type="active site" evidence="3">
    <location>
        <position position="367"/>
    </location>
</feature>
<dbReference type="GO" id="GO:0005975">
    <property type="term" value="P:carbohydrate metabolic process"/>
    <property type="evidence" value="ECO:0007669"/>
    <property type="project" value="TreeGrafter"/>
</dbReference>
<dbReference type="CDD" id="cd06105">
    <property type="entry name" value="ScCit1-2_like"/>
    <property type="match status" value="1"/>
</dbReference>
<keyword evidence="6" id="KW-1185">Reference proteome</keyword>
<dbReference type="InterPro" id="IPR010109">
    <property type="entry name" value="Citrate_synthase_euk"/>
</dbReference>
<feature type="active site" evidence="3">
    <location>
        <position position="321"/>
    </location>
</feature>
<protein>
    <recommendedName>
        <fullName evidence="4">Citrate synthase</fullName>
    </recommendedName>
</protein>
<comment type="caution">
    <text evidence="5">The sequence shown here is derived from an EMBL/GenBank/DDBJ whole genome shotgun (WGS) entry which is preliminary data.</text>
</comment>
<dbReference type="GO" id="GO:0006099">
    <property type="term" value="P:tricarboxylic acid cycle"/>
    <property type="evidence" value="ECO:0007669"/>
    <property type="project" value="InterPro"/>
</dbReference>
<dbReference type="FunFam" id="1.10.230.10:FF:000001">
    <property type="entry name" value="Citrate synthase"/>
    <property type="match status" value="1"/>
</dbReference>
<dbReference type="SUPFAM" id="SSF48256">
    <property type="entry name" value="Citrate synthase"/>
    <property type="match status" value="1"/>
</dbReference>
<dbReference type="InterPro" id="IPR019810">
    <property type="entry name" value="Citrate_synthase_AS"/>
</dbReference>
<keyword evidence="2 4" id="KW-0808">Transferase</keyword>
<evidence type="ECO:0000313" key="5">
    <source>
        <dbReference type="EMBL" id="CAG8570612.1"/>
    </source>
</evidence>
<dbReference type="GO" id="GO:0005759">
    <property type="term" value="C:mitochondrial matrix"/>
    <property type="evidence" value="ECO:0007669"/>
    <property type="project" value="TreeGrafter"/>
</dbReference>
<dbReference type="InterPro" id="IPR002020">
    <property type="entry name" value="Citrate_synthase"/>
</dbReference>
<comment type="similarity">
    <text evidence="1 4">Belongs to the citrate synthase family.</text>
</comment>
<dbReference type="NCBIfam" id="TIGR01793">
    <property type="entry name" value="cit_synth_euk"/>
    <property type="match status" value="1"/>
</dbReference>
<dbReference type="Gene3D" id="1.10.230.10">
    <property type="entry name" value="Cytochrome P450-Terp, domain 2"/>
    <property type="match status" value="1"/>
</dbReference>
<dbReference type="NCBIfam" id="NF007128">
    <property type="entry name" value="PRK09569.1"/>
    <property type="match status" value="1"/>
</dbReference>
<evidence type="ECO:0000256" key="2">
    <source>
        <dbReference type="ARBA" id="ARBA00022679"/>
    </source>
</evidence>
<evidence type="ECO:0000256" key="3">
    <source>
        <dbReference type="PIRSR" id="PIRSR610109-1"/>
    </source>
</evidence>
<organism evidence="5 6">
    <name type="scientific">Funneliformis mosseae</name>
    <name type="common">Endomycorrhizal fungus</name>
    <name type="synonym">Glomus mosseae</name>
    <dbReference type="NCBI Taxonomy" id="27381"/>
    <lineage>
        <taxon>Eukaryota</taxon>
        <taxon>Fungi</taxon>
        <taxon>Fungi incertae sedis</taxon>
        <taxon>Mucoromycota</taxon>
        <taxon>Glomeromycotina</taxon>
        <taxon>Glomeromycetes</taxon>
        <taxon>Glomerales</taxon>
        <taxon>Glomeraceae</taxon>
        <taxon>Funneliformis</taxon>
    </lineage>
</organism>
<dbReference type="InterPro" id="IPR036969">
    <property type="entry name" value="Citrate_synthase_sf"/>
</dbReference>
<feature type="active site" evidence="3">
    <location>
        <position position="422"/>
    </location>
</feature>
<dbReference type="GO" id="GO:0006101">
    <property type="term" value="P:citrate metabolic process"/>
    <property type="evidence" value="ECO:0007669"/>
    <property type="project" value="InterPro"/>
</dbReference>
<proteinExistence type="inferred from homology"/>
<name>A0A9N9BM14_FUNMO</name>
<dbReference type="PANTHER" id="PTHR11739:SF8">
    <property type="entry name" value="CITRATE SYNTHASE, MITOCHONDRIAL"/>
    <property type="match status" value="1"/>
</dbReference>
<dbReference type="AlphaFoldDB" id="A0A9N9BM14"/>
<dbReference type="Proteomes" id="UP000789375">
    <property type="component" value="Unassembled WGS sequence"/>
</dbReference>